<keyword evidence="1" id="KW-0812">Transmembrane</keyword>
<keyword evidence="3" id="KW-1185">Reference proteome</keyword>
<evidence type="ECO:0000256" key="1">
    <source>
        <dbReference type="SAM" id="Phobius"/>
    </source>
</evidence>
<feature type="transmembrane region" description="Helical" evidence="1">
    <location>
        <begin position="20"/>
        <end position="37"/>
    </location>
</feature>
<name>A0A3M7S8N0_BRAPC</name>
<reference evidence="2 3" key="1">
    <citation type="journal article" date="2018" name="Sci. Rep.">
        <title>Genomic signatures of local adaptation to the degree of environmental predictability in rotifers.</title>
        <authorList>
            <person name="Franch-Gras L."/>
            <person name="Hahn C."/>
            <person name="Garcia-Roger E.M."/>
            <person name="Carmona M.J."/>
            <person name="Serra M."/>
            <person name="Gomez A."/>
        </authorList>
    </citation>
    <scope>NUCLEOTIDE SEQUENCE [LARGE SCALE GENOMIC DNA]</scope>
    <source>
        <strain evidence="2">HYR1</strain>
    </source>
</reference>
<comment type="caution">
    <text evidence="2">The sequence shown here is derived from an EMBL/GenBank/DDBJ whole genome shotgun (WGS) entry which is preliminary data.</text>
</comment>
<feature type="transmembrane region" description="Helical" evidence="1">
    <location>
        <begin position="49"/>
        <end position="69"/>
    </location>
</feature>
<evidence type="ECO:0000313" key="3">
    <source>
        <dbReference type="Proteomes" id="UP000276133"/>
    </source>
</evidence>
<gene>
    <name evidence="2" type="ORF">BpHYR1_036028</name>
</gene>
<evidence type="ECO:0000313" key="2">
    <source>
        <dbReference type="EMBL" id="RNA32122.1"/>
    </source>
</evidence>
<sequence>MHHNKKKPRPQTKTEADQPIFLFLIFILHLINLNSSINELRLIKNIRKIVQHALLHYVAIFLGILKLMINSIYHFNSKKLIEQFLMQNVLHVNLHNILILISKDKLFELIFNFKMAIFCSIYI</sequence>
<organism evidence="2 3">
    <name type="scientific">Brachionus plicatilis</name>
    <name type="common">Marine rotifer</name>
    <name type="synonym">Brachionus muelleri</name>
    <dbReference type="NCBI Taxonomy" id="10195"/>
    <lineage>
        <taxon>Eukaryota</taxon>
        <taxon>Metazoa</taxon>
        <taxon>Spiralia</taxon>
        <taxon>Gnathifera</taxon>
        <taxon>Rotifera</taxon>
        <taxon>Eurotatoria</taxon>
        <taxon>Monogononta</taxon>
        <taxon>Pseudotrocha</taxon>
        <taxon>Ploima</taxon>
        <taxon>Brachionidae</taxon>
        <taxon>Brachionus</taxon>
    </lineage>
</organism>
<protein>
    <recommendedName>
        <fullName evidence="4">Transmembrane protein</fullName>
    </recommendedName>
</protein>
<keyword evidence="1" id="KW-0472">Membrane</keyword>
<evidence type="ECO:0008006" key="4">
    <source>
        <dbReference type="Google" id="ProtNLM"/>
    </source>
</evidence>
<keyword evidence="1" id="KW-1133">Transmembrane helix</keyword>
<proteinExistence type="predicted"/>
<dbReference type="Proteomes" id="UP000276133">
    <property type="component" value="Unassembled WGS sequence"/>
</dbReference>
<dbReference type="AlphaFoldDB" id="A0A3M7S8N0"/>
<dbReference type="EMBL" id="REGN01001843">
    <property type="protein sequence ID" value="RNA32122.1"/>
    <property type="molecule type" value="Genomic_DNA"/>
</dbReference>
<accession>A0A3M7S8N0</accession>